<feature type="DNA-binding region" description="H-T-H motif" evidence="4">
    <location>
        <begin position="45"/>
        <end position="64"/>
    </location>
</feature>
<dbReference type="InterPro" id="IPR009057">
    <property type="entry name" value="Homeodomain-like_sf"/>
</dbReference>
<dbReference type="InterPro" id="IPR025996">
    <property type="entry name" value="MT1864/Rv1816-like_C"/>
</dbReference>
<dbReference type="PANTHER" id="PTHR30055:SF243">
    <property type="entry name" value="HTH-TYPE TRANSCRIPTIONAL REGULATOR RV1816"/>
    <property type="match status" value="1"/>
</dbReference>
<evidence type="ECO:0000256" key="2">
    <source>
        <dbReference type="ARBA" id="ARBA00023125"/>
    </source>
</evidence>
<dbReference type="GO" id="GO:0000976">
    <property type="term" value="F:transcription cis-regulatory region binding"/>
    <property type="evidence" value="ECO:0007669"/>
    <property type="project" value="TreeGrafter"/>
</dbReference>
<dbReference type="InterPro" id="IPR050109">
    <property type="entry name" value="HTH-type_TetR-like_transc_reg"/>
</dbReference>
<proteinExistence type="predicted"/>
<evidence type="ECO:0000256" key="3">
    <source>
        <dbReference type="ARBA" id="ARBA00023163"/>
    </source>
</evidence>
<organism evidence="6 7">
    <name type="scientific">Petropleomorpha daqingensis</name>
    <dbReference type="NCBI Taxonomy" id="2026353"/>
    <lineage>
        <taxon>Bacteria</taxon>
        <taxon>Bacillati</taxon>
        <taxon>Actinomycetota</taxon>
        <taxon>Actinomycetes</taxon>
        <taxon>Geodermatophilales</taxon>
        <taxon>Geodermatophilaceae</taxon>
        <taxon>Petropleomorpha</taxon>
    </lineage>
</organism>
<dbReference type="AlphaFoldDB" id="A0A853CBS8"/>
<dbReference type="Gene3D" id="1.10.357.10">
    <property type="entry name" value="Tetracycline Repressor, domain 2"/>
    <property type="match status" value="1"/>
</dbReference>
<gene>
    <name evidence="6" type="ORF">GGQ55_000106</name>
</gene>
<dbReference type="GO" id="GO:0003700">
    <property type="term" value="F:DNA-binding transcription factor activity"/>
    <property type="evidence" value="ECO:0007669"/>
    <property type="project" value="TreeGrafter"/>
</dbReference>
<accession>A0A853CBS8</accession>
<keyword evidence="7" id="KW-1185">Reference proteome</keyword>
<dbReference type="RefSeq" id="WP_218859106.1">
    <property type="nucleotide sequence ID" value="NZ_JACBZT010000001.1"/>
</dbReference>
<keyword evidence="1" id="KW-0805">Transcription regulation</keyword>
<keyword evidence="2 4" id="KW-0238">DNA-binding</keyword>
<evidence type="ECO:0000313" key="6">
    <source>
        <dbReference type="EMBL" id="NYJ03828.1"/>
    </source>
</evidence>
<dbReference type="PRINTS" id="PR00455">
    <property type="entry name" value="HTHTETR"/>
</dbReference>
<evidence type="ECO:0000256" key="4">
    <source>
        <dbReference type="PROSITE-ProRule" id="PRU00335"/>
    </source>
</evidence>
<protein>
    <submittedName>
        <fullName evidence="6">AcrR family transcriptional regulator</fullName>
    </submittedName>
</protein>
<dbReference type="Pfam" id="PF13305">
    <property type="entry name" value="TetR_C_33"/>
    <property type="match status" value="1"/>
</dbReference>
<dbReference type="InterPro" id="IPR036271">
    <property type="entry name" value="Tet_transcr_reg_TetR-rel_C_sf"/>
</dbReference>
<sequence>MTDAMSAGVSVEPLSRRDRVRADTVREIKDTARRVLVEQGGEGFALRAIAREMGMSAPALYRYFDSRENLVEHVVADLYDELVAHLVAARDEADPAVPAVQLLACSRAFRRWAIGHRQEFGLLFGGAGDGVVPSTDRLHNDPDSPAHAAAHRFGEVFAALIAQVFLERPFPVPAEEDIDPALAEQLRGWMAEFPAELPLGVVRVFLSCWVRLYGLVAMEIFGHLKFALDDAGSFFEAELHSVADLLGIADAYALVRRA</sequence>
<evidence type="ECO:0000256" key="1">
    <source>
        <dbReference type="ARBA" id="ARBA00023015"/>
    </source>
</evidence>
<dbReference type="InterPro" id="IPR001647">
    <property type="entry name" value="HTH_TetR"/>
</dbReference>
<dbReference type="Pfam" id="PF00440">
    <property type="entry name" value="TetR_N"/>
    <property type="match status" value="1"/>
</dbReference>
<name>A0A853CBS8_9ACTN</name>
<dbReference type="SUPFAM" id="SSF46689">
    <property type="entry name" value="Homeodomain-like"/>
    <property type="match status" value="1"/>
</dbReference>
<feature type="domain" description="HTH tetR-type" evidence="5">
    <location>
        <begin position="22"/>
        <end position="82"/>
    </location>
</feature>
<evidence type="ECO:0000259" key="5">
    <source>
        <dbReference type="PROSITE" id="PS50977"/>
    </source>
</evidence>
<dbReference type="PROSITE" id="PS50977">
    <property type="entry name" value="HTH_TETR_2"/>
    <property type="match status" value="1"/>
</dbReference>
<dbReference type="PANTHER" id="PTHR30055">
    <property type="entry name" value="HTH-TYPE TRANSCRIPTIONAL REGULATOR RUTR"/>
    <property type="match status" value="1"/>
</dbReference>
<dbReference type="Proteomes" id="UP000541969">
    <property type="component" value="Unassembled WGS sequence"/>
</dbReference>
<reference evidence="6 7" key="1">
    <citation type="submission" date="2020-07" db="EMBL/GenBank/DDBJ databases">
        <title>Sequencing the genomes of 1000 actinobacteria strains.</title>
        <authorList>
            <person name="Klenk H.-P."/>
        </authorList>
    </citation>
    <scope>NUCLEOTIDE SEQUENCE [LARGE SCALE GENOMIC DNA]</scope>
    <source>
        <strain evidence="6 7">DSM 104001</strain>
    </source>
</reference>
<comment type="caution">
    <text evidence="6">The sequence shown here is derived from an EMBL/GenBank/DDBJ whole genome shotgun (WGS) entry which is preliminary data.</text>
</comment>
<dbReference type="EMBL" id="JACBZT010000001">
    <property type="protein sequence ID" value="NYJ03828.1"/>
    <property type="molecule type" value="Genomic_DNA"/>
</dbReference>
<evidence type="ECO:0000313" key="7">
    <source>
        <dbReference type="Proteomes" id="UP000541969"/>
    </source>
</evidence>
<dbReference type="SUPFAM" id="SSF48498">
    <property type="entry name" value="Tetracyclin repressor-like, C-terminal domain"/>
    <property type="match status" value="1"/>
</dbReference>
<keyword evidence="3" id="KW-0804">Transcription</keyword>